<dbReference type="AlphaFoldDB" id="A0A5C5YSX2"/>
<name>A0A5C5YSX2_9BACT</name>
<accession>A0A5C5YSX2</accession>
<proteinExistence type="predicted"/>
<dbReference type="EMBL" id="SJPO01000003">
    <property type="protein sequence ID" value="TWT77860.1"/>
    <property type="molecule type" value="Genomic_DNA"/>
</dbReference>
<reference evidence="1 2" key="1">
    <citation type="submission" date="2019-02" db="EMBL/GenBank/DDBJ databases">
        <title>Deep-cultivation of Planctomycetes and their phenomic and genomic characterization uncovers novel biology.</title>
        <authorList>
            <person name="Wiegand S."/>
            <person name="Jogler M."/>
            <person name="Boedeker C."/>
            <person name="Pinto D."/>
            <person name="Vollmers J."/>
            <person name="Rivas-Marin E."/>
            <person name="Kohn T."/>
            <person name="Peeters S.H."/>
            <person name="Heuer A."/>
            <person name="Rast P."/>
            <person name="Oberbeckmann S."/>
            <person name="Bunk B."/>
            <person name="Jeske O."/>
            <person name="Meyerdierks A."/>
            <person name="Storesund J.E."/>
            <person name="Kallscheuer N."/>
            <person name="Luecker S."/>
            <person name="Lage O.M."/>
            <person name="Pohl T."/>
            <person name="Merkel B.J."/>
            <person name="Hornburger P."/>
            <person name="Mueller R.-W."/>
            <person name="Bruemmer F."/>
            <person name="Labrenz M."/>
            <person name="Spormann A.M."/>
            <person name="Op Den Camp H."/>
            <person name="Overmann J."/>
            <person name="Amann R."/>
            <person name="Jetten M.S.M."/>
            <person name="Mascher T."/>
            <person name="Medema M.H."/>
            <person name="Devos D.P."/>
            <person name="Kaster A.-K."/>
            <person name="Ovreas L."/>
            <person name="Rohde M."/>
            <person name="Galperin M.Y."/>
            <person name="Jogler C."/>
        </authorList>
    </citation>
    <scope>NUCLEOTIDE SEQUENCE [LARGE SCALE GENOMIC DNA]</scope>
    <source>
        <strain evidence="1 2">Pla123a</strain>
    </source>
</reference>
<organism evidence="1 2">
    <name type="scientific">Posidoniimonas polymericola</name>
    <dbReference type="NCBI Taxonomy" id="2528002"/>
    <lineage>
        <taxon>Bacteria</taxon>
        <taxon>Pseudomonadati</taxon>
        <taxon>Planctomycetota</taxon>
        <taxon>Planctomycetia</taxon>
        <taxon>Pirellulales</taxon>
        <taxon>Lacipirellulaceae</taxon>
        <taxon>Posidoniimonas</taxon>
    </lineage>
</organism>
<evidence type="ECO:0000313" key="1">
    <source>
        <dbReference type="EMBL" id="TWT77860.1"/>
    </source>
</evidence>
<dbReference type="RefSeq" id="WP_146585744.1">
    <property type="nucleotide sequence ID" value="NZ_SJPO01000003.1"/>
</dbReference>
<dbReference type="Proteomes" id="UP000318478">
    <property type="component" value="Unassembled WGS sequence"/>
</dbReference>
<sequence length="95" mass="10618">MLKKTAASICVLLLAGAGYYFASRAWYVGRARAAFPELPIDSHCYFLPWPMGPEVIGQLAVDDPRYVYRETVVRESRGLLLSIADSSGHFIIRPE</sequence>
<gene>
    <name evidence="1" type="ORF">Pla123a_16580</name>
</gene>
<comment type="caution">
    <text evidence="1">The sequence shown here is derived from an EMBL/GenBank/DDBJ whole genome shotgun (WGS) entry which is preliminary data.</text>
</comment>
<protein>
    <submittedName>
        <fullName evidence="1">Uncharacterized protein</fullName>
    </submittedName>
</protein>
<evidence type="ECO:0000313" key="2">
    <source>
        <dbReference type="Proteomes" id="UP000318478"/>
    </source>
</evidence>
<keyword evidence="2" id="KW-1185">Reference proteome</keyword>